<dbReference type="EMBL" id="LR798292">
    <property type="protein sequence ID" value="CAB5220679.1"/>
    <property type="molecule type" value="Genomic_DNA"/>
</dbReference>
<sequence>MEDEETSLEWFELLTEARDNVDKKYPRAWGVQTDYIYSKSMKWFDHWIAVHNELELSERDLLISDHFGPF</sequence>
<organism evidence="1">
    <name type="scientific">uncultured Caudovirales phage</name>
    <dbReference type="NCBI Taxonomy" id="2100421"/>
    <lineage>
        <taxon>Viruses</taxon>
        <taxon>Duplodnaviria</taxon>
        <taxon>Heunggongvirae</taxon>
        <taxon>Uroviricota</taxon>
        <taxon>Caudoviricetes</taxon>
        <taxon>Peduoviridae</taxon>
        <taxon>Maltschvirus</taxon>
        <taxon>Maltschvirus maltsch</taxon>
    </lineage>
</organism>
<reference evidence="1" key="1">
    <citation type="submission" date="2020-05" db="EMBL/GenBank/DDBJ databases">
        <authorList>
            <person name="Chiriac C."/>
            <person name="Salcher M."/>
            <person name="Ghai R."/>
            <person name="Kavagutti S V."/>
        </authorList>
    </citation>
    <scope>NUCLEOTIDE SEQUENCE</scope>
</reference>
<gene>
    <name evidence="1" type="ORF">UFOVP244_21</name>
</gene>
<accession>A0A6J7WRP4</accession>
<proteinExistence type="predicted"/>
<name>A0A6J7WRP4_9CAUD</name>
<evidence type="ECO:0000313" key="1">
    <source>
        <dbReference type="EMBL" id="CAB5220679.1"/>
    </source>
</evidence>
<protein>
    <submittedName>
        <fullName evidence="1">Uncharacterized protein</fullName>
    </submittedName>
</protein>